<dbReference type="EMBL" id="BKCJ010008579">
    <property type="protein sequence ID" value="GEU82923.1"/>
    <property type="molecule type" value="Genomic_DNA"/>
</dbReference>
<proteinExistence type="predicted"/>
<feature type="compositionally biased region" description="Polar residues" evidence="1">
    <location>
        <begin position="21"/>
        <end position="35"/>
    </location>
</feature>
<feature type="region of interest" description="Disordered" evidence="1">
    <location>
        <begin position="16"/>
        <end position="39"/>
    </location>
</feature>
<evidence type="ECO:0000313" key="2">
    <source>
        <dbReference type="EMBL" id="GEU82923.1"/>
    </source>
</evidence>
<organism evidence="2">
    <name type="scientific">Tanacetum cinerariifolium</name>
    <name type="common">Dalmatian daisy</name>
    <name type="synonym">Chrysanthemum cinerariifolium</name>
    <dbReference type="NCBI Taxonomy" id="118510"/>
    <lineage>
        <taxon>Eukaryota</taxon>
        <taxon>Viridiplantae</taxon>
        <taxon>Streptophyta</taxon>
        <taxon>Embryophyta</taxon>
        <taxon>Tracheophyta</taxon>
        <taxon>Spermatophyta</taxon>
        <taxon>Magnoliopsida</taxon>
        <taxon>eudicotyledons</taxon>
        <taxon>Gunneridae</taxon>
        <taxon>Pentapetalae</taxon>
        <taxon>asterids</taxon>
        <taxon>campanulids</taxon>
        <taxon>Asterales</taxon>
        <taxon>Asteraceae</taxon>
        <taxon>Asteroideae</taxon>
        <taxon>Anthemideae</taxon>
        <taxon>Anthemidinae</taxon>
        <taxon>Tanacetum</taxon>
    </lineage>
</organism>
<protein>
    <submittedName>
        <fullName evidence="2">Uncharacterized protein</fullName>
    </submittedName>
</protein>
<comment type="caution">
    <text evidence="2">The sequence shown here is derived from an EMBL/GenBank/DDBJ whole genome shotgun (WGS) entry which is preliminary data.</text>
</comment>
<accession>A0A6L2N9N8</accession>
<gene>
    <name evidence="2" type="ORF">Tci_054901</name>
</gene>
<evidence type="ECO:0000256" key="1">
    <source>
        <dbReference type="SAM" id="MobiDB-lite"/>
    </source>
</evidence>
<reference evidence="2" key="1">
    <citation type="journal article" date="2019" name="Sci. Rep.">
        <title>Draft genome of Tanacetum cinerariifolium, the natural source of mosquito coil.</title>
        <authorList>
            <person name="Yamashiro T."/>
            <person name="Shiraishi A."/>
            <person name="Satake H."/>
            <person name="Nakayama K."/>
        </authorList>
    </citation>
    <scope>NUCLEOTIDE SEQUENCE</scope>
</reference>
<dbReference type="AlphaFoldDB" id="A0A6L2N9N8"/>
<name>A0A6L2N9N8_TANCI</name>
<sequence length="320" mass="35864">MLLLIWRKSSEPTKKPVCDSITPSSLPQHDSSTPCKDSVSESIKSRCMPDCMLTPLSDESVITYIQLSGVQGVNIQEHVLLTIQSQFSDINLSFVSQQANASQVIDDVINQLSFDDTKLNGWAGFPDVARSGIESYGLSHHESFRVDDLDLNLNKPIDLNVSQMETQYELFMFEEPDVVKCQEPIVVEEDESAPSDGQFFNDDEGRDTLYETEYDVQSSENVGTNDDDEDEEFLVDEEHKLVEPDVDVHLFGISMYVLFDNIGVTNIIPDDVLEGEDVDVINADGFNSDPGEDDEKSNYIKRRLDELSREMKGVINASGQ</sequence>